<sequence>MGYLMKNILKFCSIGIVLLGGCATNVAPNNPVQLAKTPSPMTAPATDHSGSVAKRLNDCIIRGNQSADALLVDSQVIAVTRNNPHAKALFSSPDKLNDQQAVALKNYLAEANSCRPIALEGLSPAKKAVYEDFFKKIDGVYADLIARKITIGVANQERQLLMQDAHMKKLALQSKKN</sequence>
<evidence type="ECO:0000313" key="2">
    <source>
        <dbReference type="EMBL" id="BDT79756.1"/>
    </source>
</evidence>
<accession>A0ABM8CPD2</accession>
<name>A0ABM8CPD2_9BURK</name>
<proteinExistence type="predicted"/>
<feature type="signal peptide" evidence="1">
    <location>
        <begin position="1"/>
        <end position="27"/>
    </location>
</feature>
<protein>
    <recommendedName>
        <fullName evidence="4">Lipoprotein</fullName>
    </recommendedName>
</protein>
<keyword evidence="3" id="KW-1185">Reference proteome</keyword>
<dbReference type="Proteomes" id="UP001211204">
    <property type="component" value="Chromosome"/>
</dbReference>
<evidence type="ECO:0000256" key="1">
    <source>
        <dbReference type="SAM" id="SignalP"/>
    </source>
</evidence>
<evidence type="ECO:0008006" key="4">
    <source>
        <dbReference type="Google" id="ProtNLM"/>
    </source>
</evidence>
<evidence type="ECO:0000313" key="3">
    <source>
        <dbReference type="Proteomes" id="UP001211204"/>
    </source>
</evidence>
<organism evidence="2 3">
    <name type="scientific">Polynucleobacter yangtzensis</name>
    <dbReference type="NCBI Taxonomy" id="1743159"/>
    <lineage>
        <taxon>Bacteria</taxon>
        <taxon>Pseudomonadati</taxon>
        <taxon>Pseudomonadota</taxon>
        <taxon>Betaproteobacteria</taxon>
        <taxon>Burkholderiales</taxon>
        <taxon>Burkholderiaceae</taxon>
        <taxon>Polynucleobacter</taxon>
    </lineage>
</organism>
<keyword evidence="1" id="KW-0732">Signal</keyword>
<gene>
    <name evidence="2" type="ORF">PKF032_16440</name>
</gene>
<reference evidence="2 3" key="1">
    <citation type="submission" date="2022-11" db="EMBL/GenBank/DDBJ databases">
        <title>Complete Genome Sequences of three Polynucleobacter sp. Subcluster PnecC Strains KF022, KF023, and KF032 Isolated from a Shallow Eutrophic Lake in Japan.</title>
        <authorList>
            <person name="Ogata Y."/>
            <person name="Watanabe K."/>
            <person name="Takemine S."/>
            <person name="Shindo C."/>
            <person name="Kurokawa R."/>
            <person name="Suda W."/>
        </authorList>
    </citation>
    <scope>NUCLEOTIDE SEQUENCE [LARGE SCALE GENOMIC DNA]</scope>
    <source>
        <strain evidence="2 3">KF032</strain>
    </source>
</reference>
<dbReference type="PROSITE" id="PS51257">
    <property type="entry name" value="PROKAR_LIPOPROTEIN"/>
    <property type="match status" value="1"/>
</dbReference>
<dbReference type="EMBL" id="AP026974">
    <property type="protein sequence ID" value="BDT79756.1"/>
    <property type="molecule type" value="Genomic_DNA"/>
</dbReference>
<feature type="chain" id="PRO_5046967745" description="Lipoprotein" evidence="1">
    <location>
        <begin position="28"/>
        <end position="177"/>
    </location>
</feature>